<keyword evidence="1" id="KW-0732">Signal</keyword>
<reference evidence="2 3" key="1">
    <citation type="submission" date="2019-12" db="EMBL/GenBank/DDBJ databases">
        <title>Genome sequencing and assembly of endphytes of Porphyra tenera.</title>
        <authorList>
            <person name="Park J.M."/>
            <person name="Shin R."/>
            <person name="Jo S.H."/>
        </authorList>
    </citation>
    <scope>NUCLEOTIDE SEQUENCE [LARGE SCALE GENOMIC DNA]</scope>
    <source>
        <strain evidence="2 3">GPM4</strain>
    </source>
</reference>
<sequence length="297" mass="33178">MIRQLAIHAALVFLLLRFDISTASPATNHAQATTKAPYQFDKNQDLLLLHFDLKTDVDDVHTIAAMHSILQSPQFNRLNYWAVSGTYGIQSGLYVPADHLFDLVFNANWTNAHMQRQKALNDTVQKVSTTLAQGGRVWISEAGQSDFTQHLIQQLKVNGTSLPKEKIVLVQHSEWNEKETSKNALAFVKQNTTYYKIPDGNASANGTPGFNTLDFTVNPLENNPLLDTQIWQEANKVSSQYNGVNGRYLNKTIHSGGADFSDLVEVVWILGITGVNTVDAFFTQFNPHNPSAKERSY</sequence>
<protein>
    <submittedName>
        <fullName evidence="2">Uncharacterized protein</fullName>
    </submittedName>
</protein>
<dbReference type="RefSeq" id="WP_160180880.1">
    <property type="nucleotide sequence ID" value="NZ_CP047656.1"/>
</dbReference>
<evidence type="ECO:0000256" key="1">
    <source>
        <dbReference type="SAM" id="SignalP"/>
    </source>
</evidence>
<dbReference type="OrthoDB" id="7403807at2"/>
<accession>A0A857JMX5</accession>
<name>A0A857JMX5_9ALTE</name>
<feature type="chain" id="PRO_5033062809" evidence="1">
    <location>
        <begin position="24"/>
        <end position="297"/>
    </location>
</feature>
<evidence type="ECO:0000313" key="3">
    <source>
        <dbReference type="Proteomes" id="UP000464524"/>
    </source>
</evidence>
<dbReference type="EMBL" id="CP047656">
    <property type="protein sequence ID" value="QHJ12698.1"/>
    <property type="molecule type" value="Genomic_DNA"/>
</dbReference>
<feature type="signal peptide" evidence="1">
    <location>
        <begin position="1"/>
        <end position="23"/>
    </location>
</feature>
<keyword evidence="3" id="KW-1185">Reference proteome</keyword>
<evidence type="ECO:0000313" key="2">
    <source>
        <dbReference type="EMBL" id="QHJ12698.1"/>
    </source>
</evidence>
<dbReference type="Proteomes" id="UP000464524">
    <property type="component" value="Chromosome"/>
</dbReference>
<proteinExistence type="predicted"/>
<gene>
    <name evidence="2" type="ORF">FX988_02956</name>
</gene>
<dbReference type="AlphaFoldDB" id="A0A857JMX5"/>
<dbReference type="KEGG" id="pmes:FX988_02956"/>
<organism evidence="2 3">
    <name type="scientific">Paraglaciecola mesophila</name>
    <dbReference type="NCBI Taxonomy" id="197222"/>
    <lineage>
        <taxon>Bacteria</taxon>
        <taxon>Pseudomonadati</taxon>
        <taxon>Pseudomonadota</taxon>
        <taxon>Gammaproteobacteria</taxon>
        <taxon>Alteromonadales</taxon>
        <taxon>Alteromonadaceae</taxon>
        <taxon>Paraglaciecola</taxon>
    </lineage>
</organism>